<sequence length="383" mass="44153">MATVGISSTVPSFVLSCNSDDKTTKSNLNNIKYKELGDFLGEGDKPTLVELLSKINSINETDIYNVNDISFDGEPTVTEAKIKANEDSKSFIGSVVVTYKYYKRVDDSLKTDLSKVAIKEFGYIYDSEPSFTKDIILKNFNLINVNNKITWDDVNIRYASDESAEIIIKETSSKYKGESFEVSFIFEQTQDLENYFRNTDLGIINDKESLPTIDILLRAINKQVRGREIFKEDINIDNENFSETSIRILPSSNNRFIGSIKLTYNYTKTWFEMEIDKEDNEYLSLENDNLKVNCMKGNQKYEYKFNLIMKGEYSNFDGWPEIGNSEYEYEKYFYCNKAEGESFGQSSYKWIIVAKQNTIEPIKLTIKYGTYYKSLNVSISNFG</sequence>
<gene>
    <name evidence="1" type="ORF">STURON_00928</name>
</gene>
<evidence type="ECO:0000313" key="2">
    <source>
        <dbReference type="Proteomes" id="UP000067243"/>
    </source>
</evidence>
<dbReference type="AlphaFoldDB" id="A0A0K1P7K9"/>
<keyword evidence="2" id="KW-1185">Reference proteome</keyword>
<name>A0A0K1P7K9_9MOLU</name>
<evidence type="ECO:0000313" key="1">
    <source>
        <dbReference type="EMBL" id="AKU80174.1"/>
    </source>
</evidence>
<dbReference type="EMBL" id="CP012328">
    <property type="protein sequence ID" value="AKU80174.1"/>
    <property type="molecule type" value="Genomic_DNA"/>
</dbReference>
<dbReference type="KEGG" id="stur:STURON_00928"/>
<dbReference type="Proteomes" id="UP000067243">
    <property type="component" value="Chromosome"/>
</dbReference>
<accession>A0A0K1P7K9</accession>
<protein>
    <submittedName>
        <fullName evidence="1">Uncharacterized protein</fullName>
    </submittedName>
</protein>
<organism evidence="1 2">
    <name type="scientific">Spiroplasma turonicum</name>
    <dbReference type="NCBI Taxonomy" id="216946"/>
    <lineage>
        <taxon>Bacteria</taxon>
        <taxon>Bacillati</taxon>
        <taxon>Mycoplasmatota</taxon>
        <taxon>Mollicutes</taxon>
        <taxon>Entomoplasmatales</taxon>
        <taxon>Spiroplasmataceae</taxon>
        <taxon>Spiroplasma</taxon>
    </lineage>
</organism>
<reference evidence="1 2" key="1">
    <citation type="journal article" date="2015" name="Genome Announc.">
        <title>Complete Genome Sequence of Spiroplasma turonicum Strain Tab4cT, a Parasite of a Horse Fly, Haematopota sp. (Diptera: Tabanidae).</title>
        <authorList>
            <person name="Davis R.E."/>
            <person name="Shao J."/>
            <person name="Zhao Y."/>
            <person name="Gasparich G.E."/>
            <person name="Gaynor B.J."/>
            <person name="Donofrio N."/>
        </authorList>
    </citation>
    <scope>NUCLEOTIDE SEQUENCE [LARGE SCALE GENOMIC DNA]</scope>
    <source>
        <strain evidence="1 2">Tab4c</strain>
    </source>
</reference>
<proteinExistence type="predicted"/>
<dbReference type="PATRIC" id="fig|216946.3.peg.958"/>